<evidence type="ECO:0000313" key="7">
    <source>
        <dbReference type="EMBL" id="GHO42369.1"/>
    </source>
</evidence>
<dbReference type="GO" id="GO:0022857">
    <property type="term" value="F:transmembrane transporter activity"/>
    <property type="evidence" value="ECO:0007669"/>
    <property type="project" value="InterPro"/>
</dbReference>
<feature type="transmembrane region" description="Helical" evidence="6">
    <location>
        <begin position="133"/>
        <end position="157"/>
    </location>
</feature>
<dbReference type="InterPro" id="IPR011701">
    <property type="entry name" value="MFS"/>
</dbReference>
<dbReference type="InterPro" id="IPR036259">
    <property type="entry name" value="MFS_trans_sf"/>
</dbReference>
<feature type="transmembrane region" description="Helical" evidence="6">
    <location>
        <begin position="74"/>
        <end position="93"/>
    </location>
</feature>
<dbReference type="PANTHER" id="PTHR43791">
    <property type="entry name" value="PERMEASE-RELATED"/>
    <property type="match status" value="1"/>
</dbReference>
<feature type="transmembrane region" description="Helical" evidence="6">
    <location>
        <begin position="99"/>
        <end position="121"/>
    </location>
</feature>
<reference evidence="7" key="1">
    <citation type="submission" date="2020-10" db="EMBL/GenBank/DDBJ databases">
        <title>Taxonomic study of unclassified bacteria belonging to the class Ktedonobacteria.</title>
        <authorList>
            <person name="Yabe S."/>
            <person name="Wang C.M."/>
            <person name="Zheng Y."/>
            <person name="Sakai Y."/>
            <person name="Cavaletti L."/>
            <person name="Monciardini P."/>
            <person name="Donadio S."/>
        </authorList>
    </citation>
    <scope>NUCLEOTIDE SEQUENCE</scope>
    <source>
        <strain evidence="7">SOSP1-1</strain>
    </source>
</reference>
<proteinExistence type="predicted"/>
<feature type="transmembrane region" description="Helical" evidence="6">
    <location>
        <begin position="163"/>
        <end position="187"/>
    </location>
</feature>
<comment type="subcellular location">
    <subcellularLocation>
        <location evidence="1">Membrane</location>
        <topology evidence="1">Multi-pass membrane protein</topology>
    </subcellularLocation>
</comment>
<name>A0A8J3HZZ5_9CHLR</name>
<dbReference type="Pfam" id="PF07690">
    <property type="entry name" value="MFS_1"/>
    <property type="match status" value="1"/>
</dbReference>
<keyword evidence="3 6" id="KW-0812">Transmembrane</keyword>
<evidence type="ECO:0000256" key="2">
    <source>
        <dbReference type="ARBA" id="ARBA00022448"/>
    </source>
</evidence>
<keyword evidence="2" id="KW-0813">Transport</keyword>
<gene>
    <name evidence="7" type="ORF">KSX_05320</name>
</gene>
<dbReference type="Proteomes" id="UP000612362">
    <property type="component" value="Unassembled WGS sequence"/>
</dbReference>
<evidence type="ECO:0000256" key="4">
    <source>
        <dbReference type="ARBA" id="ARBA00022989"/>
    </source>
</evidence>
<dbReference type="Gene3D" id="1.20.1250.20">
    <property type="entry name" value="MFS general substrate transporter like domains"/>
    <property type="match status" value="1"/>
</dbReference>
<feature type="transmembrane region" description="Helical" evidence="6">
    <location>
        <begin position="7"/>
        <end position="28"/>
    </location>
</feature>
<dbReference type="GO" id="GO:0016020">
    <property type="term" value="C:membrane"/>
    <property type="evidence" value="ECO:0007669"/>
    <property type="project" value="UniProtKB-SubCell"/>
</dbReference>
<dbReference type="AlphaFoldDB" id="A0A8J3HZZ5"/>
<protein>
    <recommendedName>
        <fullName evidence="9">Major facilitator superfamily (MFS) profile domain-containing protein</fullName>
    </recommendedName>
</protein>
<sequence>MVKNWRVWLLGIVALLVMVGARGMSFWLPVVLTGVTHQHIGQVGLIAMVPSLAGIIGLYINATHSDRRKERQQHVIIPHYLAAFALLSAGIVVLANQNLSIACLVIAEGCMMAAGGVFWTLPTLILGSQTLGIGLGVIGSIGCIGGIVGPLFMGVIMSSKDGVHGISLLMGFVGLTQLLAGVIVASLRLEARERSTTVSVPFAQGQEI</sequence>
<dbReference type="EMBL" id="BNJF01000001">
    <property type="protein sequence ID" value="GHO42369.1"/>
    <property type="molecule type" value="Genomic_DNA"/>
</dbReference>
<accession>A0A8J3HZZ5</accession>
<evidence type="ECO:0000313" key="8">
    <source>
        <dbReference type="Proteomes" id="UP000612362"/>
    </source>
</evidence>
<keyword evidence="5 6" id="KW-0472">Membrane</keyword>
<comment type="caution">
    <text evidence="7">The sequence shown here is derived from an EMBL/GenBank/DDBJ whole genome shotgun (WGS) entry which is preliminary data.</text>
</comment>
<evidence type="ECO:0008006" key="9">
    <source>
        <dbReference type="Google" id="ProtNLM"/>
    </source>
</evidence>
<dbReference type="SUPFAM" id="SSF103473">
    <property type="entry name" value="MFS general substrate transporter"/>
    <property type="match status" value="1"/>
</dbReference>
<feature type="transmembrane region" description="Helical" evidence="6">
    <location>
        <begin position="40"/>
        <end position="62"/>
    </location>
</feature>
<organism evidence="7 8">
    <name type="scientific">Ktedonospora formicarum</name>
    <dbReference type="NCBI Taxonomy" id="2778364"/>
    <lineage>
        <taxon>Bacteria</taxon>
        <taxon>Bacillati</taxon>
        <taxon>Chloroflexota</taxon>
        <taxon>Ktedonobacteria</taxon>
        <taxon>Ktedonobacterales</taxon>
        <taxon>Ktedonobacteraceae</taxon>
        <taxon>Ktedonospora</taxon>
    </lineage>
</organism>
<dbReference type="PANTHER" id="PTHR43791:SF36">
    <property type="entry name" value="TRANSPORTER, PUTATIVE (AFU_ORTHOLOGUE AFUA_6G08340)-RELATED"/>
    <property type="match status" value="1"/>
</dbReference>
<keyword evidence="4 6" id="KW-1133">Transmembrane helix</keyword>
<evidence type="ECO:0000256" key="3">
    <source>
        <dbReference type="ARBA" id="ARBA00022692"/>
    </source>
</evidence>
<evidence type="ECO:0000256" key="6">
    <source>
        <dbReference type="SAM" id="Phobius"/>
    </source>
</evidence>
<dbReference type="RefSeq" id="WP_220191916.1">
    <property type="nucleotide sequence ID" value="NZ_BNJF01000001.1"/>
</dbReference>
<evidence type="ECO:0000256" key="5">
    <source>
        <dbReference type="ARBA" id="ARBA00023136"/>
    </source>
</evidence>
<evidence type="ECO:0000256" key="1">
    <source>
        <dbReference type="ARBA" id="ARBA00004141"/>
    </source>
</evidence>
<keyword evidence="8" id="KW-1185">Reference proteome</keyword>